<dbReference type="OrthoDB" id="2730877at2759"/>
<dbReference type="AlphaFoldDB" id="A0A074RS03"/>
<dbReference type="PANTHER" id="PTHR47966:SF51">
    <property type="entry name" value="BETA-SITE APP-CLEAVING ENZYME, ISOFORM A-RELATED"/>
    <property type="match status" value="1"/>
</dbReference>
<dbReference type="SUPFAM" id="SSF50630">
    <property type="entry name" value="Acid proteases"/>
    <property type="match status" value="1"/>
</dbReference>
<feature type="non-terminal residue" evidence="4">
    <location>
        <position position="319"/>
    </location>
</feature>
<evidence type="ECO:0000259" key="3">
    <source>
        <dbReference type="PROSITE" id="PS51767"/>
    </source>
</evidence>
<comment type="similarity">
    <text evidence="1">Belongs to the peptidase A1 family.</text>
</comment>
<evidence type="ECO:0000313" key="4">
    <source>
        <dbReference type="EMBL" id="KEP47473.1"/>
    </source>
</evidence>
<keyword evidence="4" id="KW-0378">Hydrolase</keyword>
<comment type="caution">
    <text evidence="4">The sequence shown here is derived from an EMBL/GenBank/DDBJ whole genome shotgun (WGS) entry which is preliminary data.</text>
</comment>
<gene>
    <name evidence="4" type="ORF">V565_154610</name>
</gene>
<dbReference type="PRINTS" id="PR00792">
    <property type="entry name" value="PEPSIN"/>
</dbReference>
<feature type="disulfide bond" evidence="2">
    <location>
        <begin position="37"/>
        <end position="42"/>
    </location>
</feature>
<feature type="domain" description="Peptidase A1" evidence="3">
    <location>
        <begin position="6"/>
        <end position="310"/>
    </location>
</feature>
<dbReference type="Gene3D" id="2.40.70.10">
    <property type="entry name" value="Acid Proteases"/>
    <property type="match status" value="2"/>
</dbReference>
<proteinExistence type="inferred from homology"/>
<dbReference type="GO" id="GO:0006508">
    <property type="term" value="P:proteolysis"/>
    <property type="evidence" value="ECO:0007669"/>
    <property type="project" value="UniProtKB-KW"/>
</dbReference>
<keyword evidence="2" id="KW-1015">Disulfide bond</keyword>
<dbReference type="Proteomes" id="UP000027456">
    <property type="component" value="Unassembled WGS sequence"/>
</dbReference>
<keyword evidence="5" id="KW-1185">Reference proteome</keyword>
<protein>
    <submittedName>
        <fullName evidence="4">Aspartyl protease</fullName>
    </submittedName>
</protein>
<dbReference type="CDD" id="cd05471">
    <property type="entry name" value="pepsin_like"/>
    <property type="match status" value="1"/>
</dbReference>
<keyword evidence="4" id="KW-0645">Protease</keyword>
<evidence type="ECO:0000256" key="2">
    <source>
        <dbReference type="PIRSR" id="PIRSR601461-2"/>
    </source>
</evidence>
<dbReference type="Pfam" id="PF00026">
    <property type="entry name" value="Asp"/>
    <property type="match status" value="1"/>
</dbReference>
<evidence type="ECO:0000313" key="5">
    <source>
        <dbReference type="Proteomes" id="UP000027456"/>
    </source>
</evidence>
<organism evidence="4 5">
    <name type="scientific">Rhizoctonia solani 123E</name>
    <dbReference type="NCBI Taxonomy" id="1423351"/>
    <lineage>
        <taxon>Eukaryota</taxon>
        <taxon>Fungi</taxon>
        <taxon>Dikarya</taxon>
        <taxon>Basidiomycota</taxon>
        <taxon>Agaricomycotina</taxon>
        <taxon>Agaricomycetes</taxon>
        <taxon>Cantharellales</taxon>
        <taxon>Ceratobasidiaceae</taxon>
        <taxon>Rhizoctonia</taxon>
    </lineage>
</organism>
<dbReference type="InterPro" id="IPR034164">
    <property type="entry name" value="Pepsin-like_dom"/>
</dbReference>
<accession>A0A074RS03</accession>
<sequence length="319" mass="34867">MCYTGWTANIGIGKEPQYFDLHVGTGSSSTWVISSKCVAAGCSSTRKYDASKSSTSKQTRSKESTLYLDGSFIKGKIMKDTLTVGGLSAAYQSFVSVRSTVTLKLIKDGFLGLSAKPESLDASKNIVNTLFQANQISNRIFSLHLSSGPGAELYIGGINSKKYTGTITYLPSKPRDYWIVQGTANANGKIGYTGDMMIDSGVSHIRGPEKSVGAWWDLVKGARPCIKKLCPEEGFYMFPCEGQATYSFTFNGRTFPLTKDDLTLIRVNPRVCVGTIHVDKHLKDTWILGAKFMRTVYTVFDMEKNQVGFATPNHATNSA</sequence>
<dbReference type="PANTHER" id="PTHR47966">
    <property type="entry name" value="BETA-SITE APP-CLEAVING ENZYME, ISOFORM A-RELATED"/>
    <property type="match status" value="1"/>
</dbReference>
<evidence type="ECO:0000256" key="1">
    <source>
        <dbReference type="ARBA" id="ARBA00007447"/>
    </source>
</evidence>
<dbReference type="PROSITE" id="PS51767">
    <property type="entry name" value="PEPTIDASE_A1"/>
    <property type="match status" value="1"/>
</dbReference>
<dbReference type="STRING" id="1423351.A0A074RS03"/>
<dbReference type="EMBL" id="AZST01000733">
    <property type="protein sequence ID" value="KEP47473.1"/>
    <property type="molecule type" value="Genomic_DNA"/>
</dbReference>
<reference evidence="4 5" key="1">
    <citation type="submission" date="2013-12" db="EMBL/GenBank/DDBJ databases">
        <authorList>
            <person name="Cubeta M."/>
            <person name="Pakala S."/>
            <person name="Fedorova N."/>
            <person name="Thomas E."/>
            <person name="Dean R."/>
            <person name="Jabaji S."/>
            <person name="Neate S."/>
            <person name="Toda T."/>
            <person name="Tavantzis S."/>
            <person name="Vilgalys R."/>
            <person name="Bharathan N."/>
            <person name="Pakala S."/>
            <person name="Losada L.S."/>
            <person name="Zafar N."/>
            <person name="Nierman W."/>
        </authorList>
    </citation>
    <scope>NUCLEOTIDE SEQUENCE [LARGE SCALE GENOMIC DNA]</scope>
    <source>
        <strain evidence="4 5">123E</strain>
    </source>
</reference>
<dbReference type="InterPro" id="IPR033121">
    <property type="entry name" value="PEPTIDASE_A1"/>
</dbReference>
<dbReference type="HOGENOM" id="CLU_013253_1_0_1"/>
<dbReference type="GO" id="GO:0004190">
    <property type="term" value="F:aspartic-type endopeptidase activity"/>
    <property type="evidence" value="ECO:0007669"/>
    <property type="project" value="InterPro"/>
</dbReference>
<dbReference type="InterPro" id="IPR001461">
    <property type="entry name" value="Aspartic_peptidase_A1"/>
</dbReference>
<dbReference type="InterPro" id="IPR021109">
    <property type="entry name" value="Peptidase_aspartic_dom_sf"/>
</dbReference>
<name>A0A074RS03_9AGAM</name>